<name>A0A8C7MK22_ONCKI</name>
<evidence type="ECO:0000256" key="3">
    <source>
        <dbReference type="SAM" id="Coils"/>
    </source>
</evidence>
<evidence type="ECO:0000256" key="2">
    <source>
        <dbReference type="ARBA" id="ARBA00022737"/>
    </source>
</evidence>
<dbReference type="Gene3D" id="3.90.228.10">
    <property type="match status" value="1"/>
</dbReference>
<dbReference type="PROSITE" id="PS51450">
    <property type="entry name" value="LRR"/>
    <property type="match status" value="6"/>
</dbReference>
<dbReference type="Ensembl" id="ENSOKIT00005063227.1">
    <property type="protein sequence ID" value="ENSOKIP00005059477.1"/>
    <property type="gene ID" value="ENSOKIG00005024856.1"/>
</dbReference>
<protein>
    <submittedName>
        <fullName evidence="5">Leucine rich repeat containing 9</fullName>
    </submittedName>
</protein>
<dbReference type="InterPro" id="IPR025875">
    <property type="entry name" value="Leu-rich_rpt_4"/>
</dbReference>
<proteinExistence type="predicted"/>
<dbReference type="InterPro" id="IPR003591">
    <property type="entry name" value="Leu-rich_rpt_typical-subtyp"/>
</dbReference>
<keyword evidence="3" id="KW-0175">Coiled coil</keyword>
<evidence type="ECO:0000256" key="1">
    <source>
        <dbReference type="ARBA" id="ARBA00022614"/>
    </source>
</evidence>
<keyword evidence="2" id="KW-0677">Repeat</keyword>
<sequence>MIKTSVIFCLACGDTFFVPQQCIANGVSYEKIPQEGSSITALEVFFSGYPRMVGLSLFPKLCQLTLVGQSISHIKGLESCPLLREFWVVECQLTDISGLQNCHQLQKLYLYDNQISKIENLESLVNLQVLWLNNNFITHIEGLNRLKKLRELNLADNNIEKIGHSLDPNISIENLNLSGNKICSFKELTLLAPLTCLRVLGLKDPQSSPTPVCLLCNYATHVLYHMPGLQRLDTYDVSSKHLKDAAESTVIKKMMYYNMRVRTAQRNLAETQANLLENKRNLLQLPEDRIRALNYALKNLECELSEVQALEGSGDRSDTLADITRDPGLEHKILSKLDTLKERLQFWNRKLEEIESWYQRDLAQATKRNEMMVYFLLMELETVGNIRFEEGCSTDPWFTSCYDLLLSRFCAWDYKAHGITGIKINRIIRIHNRSLRLRFEDKLHTLLASEESTMFSQNYKRWLEYLFYVSDPERTSEKNEMLHIPEDGFKTADMYKALGRERAVPLSNSLSVTDSPRIEYTQRQANQGTSKRSIDPLLFRHGQLIVSKVFLGRSFPIHEGDSVDALNYPKAHSVYRNVSPEQVHRTNGERPCSSNIHSGCDCSLRQSQWFVFDRELVLPEYLIDFEYITQDRAQPAFPEPSSRGTDNPPPNDINLDEETLNMEPMLKPRPKLLCLDEKTLLNVARANVLSQITVLNLHGNSLSKLKEISRLTALRRLTISFNEFTQLDDISHMPNLEFVDASYNHLLTLEGLRGLGRLNQLDLRWNQLTRAREETAVLRKHAPTLLRLDTRHNPWHRPEAVRMTVLGRLISLTHLDDMLVTEEEAGVAVQMAAGSRISQASLLAHSRTDSERPRSLSLLSAAQLLDQLSPSPWDITGDLEQGWTTKITALNLDSQRLSRLTNLDKLVNLRWASFNDNNISKVEGLDNCQHLEELSLNDNCISRLDGVSKLHQLTKLSVNGNQLSCLDGTVLDRMPNLHFLSVENNCIGSLNGVHRARSLFELYIGNNIITSTRDIYHLKVS</sequence>
<evidence type="ECO:0000256" key="4">
    <source>
        <dbReference type="SAM" id="MobiDB-lite"/>
    </source>
</evidence>
<organism evidence="5 6">
    <name type="scientific">Oncorhynchus kisutch</name>
    <name type="common">Coho salmon</name>
    <name type="synonym">Salmo kisutch</name>
    <dbReference type="NCBI Taxonomy" id="8019"/>
    <lineage>
        <taxon>Eukaryota</taxon>
        <taxon>Metazoa</taxon>
        <taxon>Chordata</taxon>
        <taxon>Craniata</taxon>
        <taxon>Vertebrata</taxon>
        <taxon>Euteleostomi</taxon>
        <taxon>Actinopterygii</taxon>
        <taxon>Neopterygii</taxon>
        <taxon>Teleostei</taxon>
        <taxon>Protacanthopterygii</taxon>
        <taxon>Salmoniformes</taxon>
        <taxon>Salmonidae</taxon>
        <taxon>Salmoninae</taxon>
        <taxon>Oncorhynchus</taxon>
    </lineage>
</organism>
<accession>A0A8C7MK22</accession>
<dbReference type="SMART" id="SM00369">
    <property type="entry name" value="LRR_TYP"/>
    <property type="match status" value="7"/>
</dbReference>
<dbReference type="Pfam" id="PF12799">
    <property type="entry name" value="LRR_4"/>
    <property type="match status" value="2"/>
</dbReference>
<dbReference type="Gene3D" id="3.80.10.10">
    <property type="entry name" value="Ribonuclease Inhibitor"/>
    <property type="match status" value="4"/>
</dbReference>
<dbReference type="AlphaFoldDB" id="A0A8C7MK22"/>
<reference evidence="5" key="2">
    <citation type="submission" date="2025-09" db="UniProtKB">
        <authorList>
            <consortium name="Ensembl"/>
        </authorList>
    </citation>
    <scope>IDENTIFICATION</scope>
</reference>
<keyword evidence="1" id="KW-0433">Leucine-rich repeat</keyword>
<dbReference type="GeneTree" id="ENSGT00940000158583"/>
<reference evidence="5" key="1">
    <citation type="submission" date="2025-08" db="UniProtKB">
        <authorList>
            <consortium name="Ensembl"/>
        </authorList>
    </citation>
    <scope>IDENTIFICATION</scope>
</reference>
<dbReference type="SMART" id="SM00365">
    <property type="entry name" value="LRR_SD22"/>
    <property type="match status" value="8"/>
</dbReference>
<dbReference type="SUPFAM" id="SSF52058">
    <property type="entry name" value="L domain-like"/>
    <property type="match status" value="1"/>
</dbReference>
<dbReference type="InterPro" id="IPR032675">
    <property type="entry name" value="LRR_dom_sf"/>
</dbReference>
<dbReference type="InterPro" id="IPR001611">
    <property type="entry name" value="Leu-rich_rpt"/>
</dbReference>
<dbReference type="PANTHER" id="PTHR46652:SF3">
    <property type="entry name" value="LEUCINE-RICH REPEAT-CONTAINING PROTEIN 9"/>
    <property type="match status" value="1"/>
</dbReference>
<dbReference type="Proteomes" id="UP000694557">
    <property type="component" value="Unassembled WGS sequence"/>
</dbReference>
<feature type="region of interest" description="Disordered" evidence="4">
    <location>
        <begin position="634"/>
        <end position="655"/>
    </location>
</feature>
<feature type="coiled-coil region" evidence="3">
    <location>
        <begin position="261"/>
        <end position="310"/>
    </location>
</feature>
<dbReference type="InterPro" id="IPR050836">
    <property type="entry name" value="SDS22/Internalin_LRR"/>
</dbReference>
<keyword evidence="6" id="KW-1185">Reference proteome</keyword>
<evidence type="ECO:0000313" key="5">
    <source>
        <dbReference type="Ensembl" id="ENSOKIP00005059477.1"/>
    </source>
</evidence>
<evidence type="ECO:0000313" key="6">
    <source>
        <dbReference type="Proteomes" id="UP000694557"/>
    </source>
</evidence>
<gene>
    <name evidence="5" type="primary">LRRC9</name>
</gene>
<dbReference type="PANTHER" id="PTHR46652">
    <property type="entry name" value="LEUCINE-RICH REPEAT AND IQ DOMAIN-CONTAINING PROTEIN 1-RELATED"/>
    <property type="match status" value="1"/>
</dbReference>